<feature type="region of interest" description="Disordered" evidence="1">
    <location>
        <begin position="107"/>
        <end position="130"/>
    </location>
</feature>
<dbReference type="AlphaFoldDB" id="A0A428RZW2"/>
<name>A0A428RZW2_9HYPO</name>
<dbReference type="Proteomes" id="UP000287144">
    <property type="component" value="Unassembled WGS sequence"/>
</dbReference>
<accession>A0A428RZW2</accession>
<sequence length="130" mass="14223">MRIDRSRTPPIALQTHAVGYRHSDTPAQTVHVLTRYGSHKVHQATGMVAHLDPPAFGDDLVGDALVCRIEKHMVSDVFDLIREHINEPQALSSVMVSKAISTVCPDALGGPRAQDTPGRQMPKSHSTMPR</sequence>
<dbReference type="EMBL" id="NKCK01000390">
    <property type="protein sequence ID" value="RSL83121.1"/>
    <property type="molecule type" value="Genomic_DNA"/>
</dbReference>
<keyword evidence="3" id="KW-1185">Reference proteome</keyword>
<organism evidence="2 3">
    <name type="scientific">Fusarium oligoseptatum</name>
    <dbReference type="NCBI Taxonomy" id="2604345"/>
    <lineage>
        <taxon>Eukaryota</taxon>
        <taxon>Fungi</taxon>
        <taxon>Dikarya</taxon>
        <taxon>Ascomycota</taxon>
        <taxon>Pezizomycotina</taxon>
        <taxon>Sordariomycetes</taxon>
        <taxon>Hypocreomycetidae</taxon>
        <taxon>Hypocreales</taxon>
        <taxon>Nectriaceae</taxon>
        <taxon>Fusarium</taxon>
        <taxon>Fusarium solani species complex</taxon>
    </lineage>
</organism>
<evidence type="ECO:0000313" key="3">
    <source>
        <dbReference type="Proteomes" id="UP000287144"/>
    </source>
</evidence>
<reference evidence="2 3" key="1">
    <citation type="submission" date="2017-06" db="EMBL/GenBank/DDBJ databases">
        <title>Comparative genomic analysis of Ambrosia Fusariam Clade fungi.</title>
        <authorList>
            <person name="Stajich J.E."/>
            <person name="Carrillo J."/>
            <person name="Kijimoto T."/>
            <person name="Eskalen A."/>
            <person name="O'Donnell K."/>
            <person name="Kasson M."/>
        </authorList>
    </citation>
    <scope>NUCLEOTIDE SEQUENCE [LARGE SCALE GENOMIC DNA]</scope>
    <source>
        <strain evidence="2 3">NRRL62579</strain>
    </source>
</reference>
<comment type="caution">
    <text evidence="2">The sequence shown here is derived from an EMBL/GenBank/DDBJ whole genome shotgun (WGS) entry which is preliminary data.</text>
</comment>
<evidence type="ECO:0000313" key="2">
    <source>
        <dbReference type="EMBL" id="RSL83121.1"/>
    </source>
</evidence>
<evidence type="ECO:0000256" key="1">
    <source>
        <dbReference type="SAM" id="MobiDB-lite"/>
    </source>
</evidence>
<gene>
    <name evidence="2" type="ORF">CEP52_016794</name>
</gene>
<proteinExistence type="predicted"/>
<protein>
    <submittedName>
        <fullName evidence="2">Uncharacterized protein</fullName>
    </submittedName>
</protein>